<feature type="domain" description="Plus3" evidence="2">
    <location>
        <begin position="215"/>
        <end position="280"/>
    </location>
</feature>
<dbReference type="EMBL" id="ML977580">
    <property type="protein sequence ID" value="KAF2001897.1"/>
    <property type="molecule type" value="Genomic_DNA"/>
</dbReference>
<feature type="compositionally biased region" description="Acidic residues" evidence="1">
    <location>
        <begin position="1"/>
        <end position="25"/>
    </location>
</feature>
<sequence>MSDIDDELFALAGGDEEAEVEEGEASEGASSPNSIGSGAMDESDSDSDGGNDDNDRSSYRDPDVPYPLEGQFVDRKDREHIMSLPQLQRERILGERSEEMNKAKFAADLRHRAKQMEKSAADGPRKRKASSLEPEDANRKSSRQKVKVKTNDKLEAYKREREQRGQQRERHNDRRDGHRRSSSEDRKSDSEVDAEGESEVDWDEGAKKVVREELPASLHDFESIRLGRTFISKVCFWPQFDESITGAFVRVGVSQLNGRTQYKMAQIKGELHSGCDLVSY</sequence>
<dbReference type="InterPro" id="IPR036128">
    <property type="entry name" value="Plus3-like_sf"/>
</dbReference>
<dbReference type="PROSITE" id="PS51360">
    <property type="entry name" value="PLUS3"/>
    <property type="match status" value="1"/>
</dbReference>
<reference evidence="3" key="1">
    <citation type="journal article" date="2020" name="Stud. Mycol.">
        <title>101 Dothideomycetes genomes: a test case for predicting lifestyles and emergence of pathogens.</title>
        <authorList>
            <person name="Haridas S."/>
            <person name="Albert R."/>
            <person name="Binder M."/>
            <person name="Bloem J."/>
            <person name="Labutti K."/>
            <person name="Salamov A."/>
            <person name="Andreopoulos B."/>
            <person name="Baker S."/>
            <person name="Barry K."/>
            <person name="Bills G."/>
            <person name="Bluhm B."/>
            <person name="Cannon C."/>
            <person name="Castanera R."/>
            <person name="Culley D."/>
            <person name="Daum C."/>
            <person name="Ezra D."/>
            <person name="Gonzalez J."/>
            <person name="Henrissat B."/>
            <person name="Kuo A."/>
            <person name="Liang C."/>
            <person name="Lipzen A."/>
            <person name="Lutzoni F."/>
            <person name="Magnuson J."/>
            <person name="Mondo S."/>
            <person name="Nolan M."/>
            <person name="Ohm R."/>
            <person name="Pangilinan J."/>
            <person name="Park H.-J."/>
            <person name="Ramirez L."/>
            <person name="Alfaro M."/>
            <person name="Sun H."/>
            <person name="Tritt A."/>
            <person name="Yoshinaga Y."/>
            <person name="Zwiers L.-H."/>
            <person name="Turgeon B."/>
            <person name="Goodwin S."/>
            <person name="Spatafora J."/>
            <person name="Crous P."/>
            <person name="Grigoriev I."/>
        </authorList>
    </citation>
    <scope>NUCLEOTIDE SEQUENCE</scope>
    <source>
        <strain evidence="3">CBS 123094</strain>
    </source>
</reference>
<proteinExistence type="predicted"/>
<evidence type="ECO:0000313" key="3">
    <source>
        <dbReference type="EMBL" id="KAF2001897.1"/>
    </source>
</evidence>
<dbReference type="OrthoDB" id="166375at2759"/>
<feature type="compositionally biased region" description="Acidic residues" evidence="1">
    <location>
        <begin position="41"/>
        <end position="52"/>
    </location>
</feature>
<organism evidence="3 4">
    <name type="scientific">Amniculicola lignicola CBS 123094</name>
    <dbReference type="NCBI Taxonomy" id="1392246"/>
    <lineage>
        <taxon>Eukaryota</taxon>
        <taxon>Fungi</taxon>
        <taxon>Dikarya</taxon>
        <taxon>Ascomycota</taxon>
        <taxon>Pezizomycotina</taxon>
        <taxon>Dothideomycetes</taxon>
        <taxon>Pleosporomycetidae</taxon>
        <taxon>Pleosporales</taxon>
        <taxon>Amniculicolaceae</taxon>
        <taxon>Amniculicola</taxon>
    </lineage>
</organism>
<evidence type="ECO:0000259" key="2">
    <source>
        <dbReference type="PROSITE" id="PS51360"/>
    </source>
</evidence>
<name>A0A6A5WKB5_9PLEO</name>
<dbReference type="GO" id="GO:0003677">
    <property type="term" value="F:DNA binding"/>
    <property type="evidence" value="ECO:0007669"/>
    <property type="project" value="InterPro"/>
</dbReference>
<dbReference type="Gene3D" id="3.90.70.200">
    <property type="entry name" value="Plus-3 domain"/>
    <property type="match status" value="1"/>
</dbReference>
<feature type="compositionally biased region" description="Acidic residues" evidence="1">
    <location>
        <begin position="191"/>
        <end position="203"/>
    </location>
</feature>
<dbReference type="SUPFAM" id="SSF159042">
    <property type="entry name" value="Plus3-like"/>
    <property type="match status" value="1"/>
</dbReference>
<protein>
    <recommendedName>
        <fullName evidence="2">Plus3 domain-containing protein</fullName>
    </recommendedName>
</protein>
<evidence type="ECO:0000256" key="1">
    <source>
        <dbReference type="SAM" id="MobiDB-lite"/>
    </source>
</evidence>
<keyword evidence="4" id="KW-1185">Reference proteome</keyword>
<dbReference type="Proteomes" id="UP000799779">
    <property type="component" value="Unassembled WGS sequence"/>
</dbReference>
<feature type="compositionally biased region" description="Basic and acidic residues" evidence="1">
    <location>
        <begin position="88"/>
        <end position="124"/>
    </location>
</feature>
<feature type="compositionally biased region" description="Basic and acidic residues" evidence="1">
    <location>
        <begin position="72"/>
        <end position="81"/>
    </location>
</feature>
<dbReference type="Pfam" id="PF03126">
    <property type="entry name" value="Plus-3"/>
    <property type="match status" value="1"/>
</dbReference>
<feature type="compositionally biased region" description="Basic and acidic residues" evidence="1">
    <location>
        <begin position="53"/>
        <end position="63"/>
    </location>
</feature>
<gene>
    <name evidence="3" type="ORF">P154DRAFT_521369</name>
</gene>
<accession>A0A6A5WKB5</accession>
<feature type="compositionally biased region" description="Basic and acidic residues" evidence="1">
    <location>
        <begin position="149"/>
        <end position="190"/>
    </location>
</feature>
<evidence type="ECO:0000313" key="4">
    <source>
        <dbReference type="Proteomes" id="UP000799779"/>
    </source>
</evidence>
<feature type="region of interest" description="Disordered" evidence="1">
    <location>
        <begin position="1"/>
        <end position="204"/>
    </location>
</feature>
<dbReference type="InterPro" id="IPR004343">
    <property type="entry name" value="Plus-3_dom"/>
</dbReference>
<dbReference type="AlphaFoldDB" id="A0A6A5WKB5"/>
<feature type="compositionally biased region" description="Low complexity" evidence="1">
    <location>
        <begin position="26"/>
        <end position="40"/>
    </location>
</feature>